<comment type="similarity">
    <text evidence="6 7">Belongs to the APS kinase family.</text>
</comment>
<evidence type="ECO:0000259" key="8">
    <source>
        <dbReference type="Pfam" id="PF01583"/>
    </source>
</evidence>
<sequence length="196" mass="21902">MGDKSPISAVFDLNKPILNQKGIVVWLLGLSGAGKSTISLLLEERLRSNGFFSVLLDGDKLRSGMNQDLSFSRTDRSENIRRTAEVAKILADHNVVVICSLITPLQEHRNIANRILTQDYFEVYVDCPLNICEQRDVKGLYKKARNKEIPNFTGISSAFEPVIKPSLVLSTSVQTPDESTRLLYHAILPIISPHKK</sequence>
<comment type="caution">
    <text evidence="6">Lacks conserved residue(s) required for the propagation of feature annotation.</text>
</comment>
<keyword evidence="10" id="KW-1185">Reference proteome</keyword>
<dbReference type="Proteomes" id="UP001597118">
    <property type="component" value="Unassembled WGS sequence"/>
</dbReference>
<dbReference type="InterPro" id="IPR059117">
    <property type="entry name" value="APS_kinase_dom"/>
</dbReference>
<evidence type="ECO:0000256" key="2">
    <source>
        <dbReference type="ARBA" id="ARBA00012121"/>
    </source>
</evidence>
<comment type="caution">
    <text evidence="9">The sequence shown here is derived from an EMBL/GenBank/DDBJ whole genome shotgun (WGS) entry which is preliminary data.</text>
</comment>
<keyword evidence="5 6" id="KW-0067">ATP-binding</keyword>
<dbReference type="NCBIfam" id="TIGR00455">
    <property type="entry name" value="apsK"/>
    <property type="match status" value="1"/>
</dbReference>
<evidence type="ECO:0000313" key="9">
    <source>
        <dbReference type="EMBL" id="MFD1629180.1"/>
    </source>
</evidence>
<keyword evidence="6" id="KW-0597">Phosphoprotein</keyword>
<feature type="binding site" evidence="6">
    <location>
        <begin position="29"/>
        <end position="36"/>
    </location>
    <ligand>
        <name>ATP</name>
        <dbReference type="ChEBI" id="CHEBI:30616"/>
    </ligand>
</feature>
<evidence type="ECO:0000256" key="1">
    <source>
        <dbReference type="ARBA" id="ARBA00001823"/>
    </source>
</evidence>
<dbReference type="RefSeq" id="WP_379661560.1">
    <property type="nucleotide sequence ID" value="NZ_JBHUDG010000003.1"/>
</dbReference>
<dbReference type="Gene3D" id="3.40.50.300">
    <property type="entry name" value="P-loop containing nucleotide triphosphate hydrolases"/>
    <property type="match status" value="1"/>
</dbReference>
<evidence type="ECO:0000256" key="3">
    <source>
        <dbReference type="ARBA" id="ARBA00022679"/>
    </source>
</evidence>
<evidence type="ECO:0000313" key="10">
    <source>
        <dbReference type="Proteomes" id="UP001597118"/>
    </source>
</evidence>
<evidence type="ECO:0000256" key="7">
    <source>
        <dbReference type="RuleBase" id="RU004347"/>
    </source>
</evidence>
<proteinExistence type="inferred from homology"/>
<dbReference type="EC" id="2.7.1.25" evidence="2 6"/>
<dbReference type="GO" id="GO:0004020">
    <property type="term" value="F:adenylylsulfate kinase activity"/>
    <property type="evidence" value="ECO:0007669"/>
    <property type="project" value="UniProtKB-EC"/>
</dbReference>
<dbReference type="InterPro" id="IPR002891">
    <property type="entry name" value="APS"/>
</dbReference>
<keyword evidence="3 6" id="KW-0808">Transferase</keyword>
<reference evidence="10" key="1">
    <citation type="journal article" date="2019" name="Int. J. Syst. Evol. Microbiol.">
        <title>The Global Catalogue of Microorganisms (GCM) 10K type strain sequencing project: providing services to taxonomists for standard genome sequencing and annotation.</title>
        <authorList>
            <consortium name="The Broad Institute Genomics Platform"/>
            <consortium name="The Broad Institute Genome Sequencing Center for Infectious Disease"/>
            <person name="Wu L."/>
            <person name="Ma J."/>
        </authorList>
    </citation>
    <scope>NUCLEOTIDE SEQUENCE [LARGE SCALE GENOMIC DNA]</scope>
    <source>
        <strain evidence="10">CCUG 53762</strain>
    </source>
</reference>
<organism evidence="9 10">
    <name type="scientific">Pseudopedobacter beijingensis</name>
    <dbReference type="NCBI Taxonomy" id="1207056"/>
    <lineage>
        <taxon>Bacteria</taxon>
        <taxon>Pseudomonadati</taxon>
        <taxon>Bacteroidota</taxon>
        <taxon>Sphingobacteriia</taxon>
        <taxon>Sphingobacteriales</taxon>
        <taxon>Sphingobacteriaceae</taxon>
        <taxon>Pseudopedobacter</taxon>
    </lineage>
</organism>
<dbReference type="SUPFAM" id="SSF52540">
    <property type="entry name" value="P-loop containing nucleoside triphosphate hydrolases"/>
    <property type="match status" value="1"/>
</dbReference>
<feature type="domain" description="APS kinase" evidence="8">
    <location>
        <begin position="21"/>
        <end position="169"/>
    </location>
</feature>
<name>A0ABW4IAD3_9SPHI</name>
<evidence type="ECO:0000256" key="5">
    <source>
        <dbReference type="ARBA" id="ARBA00022840"/>
    </source>
</evidence>
<accession>A0ABW4IAD3</accession>
<dbReference type="NCBIfam" id="NF003013">
    <property type="entry name" value="PRK03846.1"/>
    <property type="match status" value="1"/>
</dbReference>
<keyword evidence="4 6" id="KW-0547">Nucleotide-binding</keyword>
<dbReference type="InterPro" id="IPR050512">
    <property type="entry name" value="Sulf_AdTrans/APS_kinase"/>
</dbReference>
<dbReference type="EMBL" id="JBHUDG010000003">
    <property type="protein sequence ID" value="MFD1629180.1"/>
    <property type="molecule type" value="Genomic_DNA"/>
</dbReference>
<dbReference type="PANTHER" id="PTHR42700:SF1">
    <property type="entry name" value="SULFATE ADENYLYLTRANSFERASE"/>
    <property type="match status" value="1"/>
</dbReference>
<evidence type="ECO:0000256" key="6">
    <source>
        <dbReference type="HAMAP-Rule" id="MF_00065"/>
    </source>
</evidence>
<comment type="catalytic activity">
    <reaction evidence="1 6 7">
        <text>adenosine 5'-phosphosulfate + ATP = 3'-phosphoadenylyl sulfate + ADP + H(+)</text>
        <dbReference type="Rhea" id="RHEA:24152"/>
        <dbReference type="ChEBI" id="CHEBI:15378"/>
        <dbReference type="ChEBI" id="CHEBI:30616"/>
        <dbReference type="ChEBI" id="CHEBI:58243"/>
        <dbReference type="ChEBI" id="CHEBI:58339"/>
        <dbReference type="ChEBI" id="CHEBI:456216"/>
        <dbReference type="EC" id="2.7.1.25"/>
    </reaction>
</comment>
<dbReference type="CDD" id="cd02027">
    <property type="entry name" value="APSK"/>
    <property type="match status" value="1"/>
</dbReference>
<protein>
    <recommendedName>
        <fullName evidence="2 6">Adenylyl-sulfate kinase</fullName>
        <ecNumber evidence="2 6">2.7.1.25</ecNumber>
    </recommendedName>
    <alternativeName>
        <fullName evidence="6">APS kinase</fullName>
    </alternativeName>
    <alternativeName>
        <fullName evidence="6">ATP adenosine-5'-phosphosulfate 3'-phosphotransferase</fullName>
    </alternativeName>
    <alternativeName>
        <fullName evidence="6">Adenosine-5'-phosphosulfate kinase</fullName>
    </alternativeName>
</protein>
<evidence type="ECO:0000256" key="4">
    <source>
        <dbReference type="ARBA" id="ARBA00022741"/>
    </source>
</evidence>
<comment type="function">
    <text evidence="6 7">Catalyzes the synthesis of activated sulfate.</text>
</comment>
<dbReference type="PANTHER" id="PTHR42700">
    <property type="entry name" value="SULFATE ADENYLYLTRANSFERASE"/>
    <property type="match status" value="1"/>
</dbReference>
<dbReference type="HAMAP" id="MF_00065">
    <property type="entry name" value="Adenylyl_sulf_kinase"/>
    <property type="match status" value="1"/>
</dbReference>
<gene>
    <name evidence="6 9" type="primary">cysC</name>
    <name evidence="9" type="ORF">ACFSAH_04780</name>
</gene>
<dbReference type="Pfam" id="PF01583">
    <property type="entry name" value="APS_kinase"/>
    <property type="match status" value="1"/>
</dbReference>
<dbReference type="InterPro" id="IPR027417">
    <property type="entry name" value="P-loop_NTPase"/>
</dbReference>
<comment type="pathway">
    <text evidence="6 7">Sulfur metabolism; hydrogen sulfide biosynthesis; sulfite from sulfate: step 2/3.</text>
</comment>
<keyword evidence="6 7" id="KW-0418">Kinase</keyword>